<dbReference type="Proteomes" id="UP000510821">
    <property type="component" value="Chromosome"/>
</dbReference>
<name>A0A7D6BQT2_FERL1</name>
<reference evidence="2" key="1">
    <citation type="submission" date="2020-07" db="EMBL/GenBank/DDBJ databases">
        <title>Metabolic diversity and evolutionary history of the archaeal phylum ###Micrarchaeota### uncovered from a freshwater lake metagenome.</title>
        <authorList>
            <person name="Kadnikov V.V."/>
            <person name="Savvichev A.S."/>
            <person name="Mardanov A.V."/>
            <person name="Beletsky A.V."/>
            <person name="Chupakov A.V."/>
            <person name="Kokryatskaya N.M."/>
            <person name="Pimenov N.V."/>
            <person name="Ravin N.V."/>
        </authorList>
    </citation>
    <scope>NUCLEOTIDE SEQUENCE [LARGE SCALE GENOMIC DNA]</scope>
</reference>
<gene>
    <name evidence="1" type="ORF">Sv326_0868</name>
</gene>
<evidence type="ECO:0000313" key="1">
    <source>
        <dbReference type="EMBL" id="QLJ53043.1"/>
    </source>
</evidence>
<organism evidence="1 2">
    <name type="scientific">Fermentimicrarchaeum limneticum</name>
    <dbReference type="NCBI Taxonomy" id="2795018"/>
    <lineage>
        <taxon>Archaea</taxon>
        <taxon>Candidatus Micrarchaeota</taxon>
        <taxon>Candidatus Fermentimicrarchaeales</taxon>
        <taxon>Candidatus Fermentimicrarchaeaceae</taxon>
        <taxon>Candidatus Fermentimicrarchaeum</taxon>
    </lineage>
</organism>
<dbReference type="EMBL" id="CP058998">
    <property type="protein sequence ID" value="QLJ53043.1"/>
    <property type="molecule type" value="Genomic_DNA"/>
</dbReference>
<protein>
    <submittedName>
        <fullName evidence="1">Uncharacterized protein</fullName>
    </submittedName>
</protein>
<dbReference type="AlphaFoldDB" id="A0A7D6BQT2"/>
<sequence length="40" mass="4413">MVERLLCEEEAASSKVVSKLLNISPSPFPYVICNSGKFPE</sequence>
<proteinExistence type="predicted"/>
<accession>A0A7D6BQT2</accession>
<dbReference type="KEGG" id="flt:Sv326_0868"/>
<evidence type="ECO:0000313" key="2">
    <source>
        <dbReference type="Proteomes" id="UP000510821"/>
    </source>
</evidence>